<accession>A0A6C0IUF5</accession>
<sequence>MTDISNNIIYPSFFKINYEDTKNTFYLESLTLSNLKLWKKSILIDTSNNITVQHKEFSKLIINLKACLTEKLLLVNNSFTNKPLLLGNIFLYYCQYLSQHVFNNPYTIEPFMQNKILKKSFFSFIDNLIDSLYNKEYLDKFIVSNFKNNSEKIVLCTSHLQFNIFIPSTTINFVSDNYTIPESNWNITILIGNTD</sequence>
<proteinExistence type="predicted"/>
<reference evidence="1" key="1">
    <citation type="journal article" date="2020" name="Nature">
        <title>Giant virus diversity and host interactions through global metagenomics.</title>
        <authorList>
            <person name="Schulz F."/>
            <person name="Roux S."/>
            <person name="Paez-Espino D."/>
            <person name="Jungbluth S."/>
            <person name="Walsh D.A."/>
            <person name="Denef V.J."/>
            <person name="McMahon K.D."/>
            <person name="Konstantinidis K.T."/>
            <person name="Eloe-Fadrosh E.A."/>
            <person name="Kyrpides N.C."/>
            <person name="Woyke T."/>
        </authorList>
    </citation>
    <scope>NUCLEOTIDE SEQUENCE</scope>
    <source>
        <strain evidence="1">GVMAG-M-3300024261-37</strain>
    </source>
</reference>
<name>A0A6C0IUF5_9ZZZZ</name>
<organism evidence="1">
    <name type="scientific">viral metagenome</name>
    <dbReference type="NCBI Taxonomy" id="1070528"/>
    <lineage>
        <taxon>unclassified sequences</taxon>
        <taxon>metagenomes</taxon>
        <taxon>organismal metagenomes</taxon>
    </lineage>
</organism>
<dbReference type="EMBL" id="MN740236">
    <property type="protein sequence ID" value="QHT95193.1"/>
    <property type="molecule type" value="Genomic_DNA"/>
</dbReference>
<dbReference type="AlphaFoldDB" id="A0A6C0IUF5"/>
<evidence type="ECO:0000313" key="1">
    <source>
        <dbReference type="EMBL" id="QHT95193.1"/>
    </source>
</evidence>
<protein>
    <submittedName>
        <fullName evidence="1">Uncharacterized protein</fullName>
    </submittedName>
</protein>